<feature type="region of interest" description="Disordered" evidence="1">
    <location>
        <begin position="1"/>
        <end position="21"/>
    </location>
</feature>
<protein>
    <submittedName>
        <fullName evidence="2">Uncharacterized protein</fullName>
    </submittedName>
</protein>
<keyword evidence="3" id="KW-1185">Reference proteome</keyword>
<evidence type="ECO:0000256" key="1">
    <source>
        <dbReference type="SAM" id="MobiDB-lite"/>
    </source>
</evidence>
<feature type="compositionally biased region" description="Low complexity" evidence="1">
    <location>
        <begin position="11"/>
        <end position="21"/>
    </location>
</feature>
<accession>A0A1G7WKJ7</accession>
<name>A0A1G7WKJ7_9ACTN</name>
<sequence>MDDSPHPGASPALGAPVAVPEPAVALDAGEHPSAPLPAVDADWCWPPYAPPPPADTPRFDIDEWAPSSVVRRPLVRLGRWTLLYRRGV</sequence>
<evidence type="ECO:0000313" key="3">
    <source>
        <dbReference type="Proteomes" id="UP000198863"/>
    </source>
</evidence>
<reference evidence="3" key="1">
    <citation type="submission" date="2016-10" db="EMBL/GenBank/DDBJ databases">
        <authorList>
            <person name="Varghese N."/>
            <person name="Submissions S."/>
        </authorList>
    </citation>
    <scope>NUCLEOTIDE SEQUENCE [LARGE SCALE GENOMIC DNA]</scope>
    <source>
        <strain evidence="3">DSM 44526</strain>
    </source>
</reference>
<organism evidence="2 3">
    <name type="scientific">Klenkia brasiliensis</name>
    <dbReference type="NCBI Taxonomy" id="333142"/>
    <lineage>
        <taxon>Bacteria</taxon>
        <taxon>Bacillati</taxon>
        <taxon>Actinomycetota</taxon>
        <taxon>Actinomycetes</taxon>
        <taxon>Geodermatophilales</taxon>
        <taxon>Geodermatophilaceae</taxon>
        <taxon>Klenkia</taxon>
    </lineage>
</organism>
<dbReference type="Proteomes" id="UP000198863">
    <property type="component" value="Unassembled WGS sequence"/>
</dbReference>
<dbReference type="EMBL" id="FNCF01000005">
    <property type="protein sequence ID" value="SDG72527.1"/>
    <property type="molecule type" value="Genomic_DNA"/>
</dbReference>
<proteinExistence type="predicted"/>
<dbReference type="AlphaFoldDB" id="A0A1G7WKJ7"/>
<evidence type="ECO:0000313" key="2">
    <source>
        <dbReference type="EMBL" id="SDG72527.1"/>
    </source>
</evidence>
<gene>
    <name evidence="2" type="ORF">SAMN05660324_3393</name>
</gene>